<proteinExistence type="predicted"/>
<accession>A0A0A9F1B8</accession>
<protein>
    <submittedName>
        <fullName evidence="1">Uncharacterized protein</fullName>
    </submittedName>
</protein>
<organism evidence="1">
    <name type="scientific">Arundo donax</name>
    <name type="common">Giant reed</name>
    <name type="synonym">Donax arundinaceus</name>
    <dbReference type="NCBI Taxonomy" id="35708"/>
    <lineage>
        <taxon>Eukaryota</taxon>
        <taxon>Viridiplantae</taxon>
        <taxon>Streptophyta</taxon>
        <taxon>Embryophyta</taxon>
        <taxon>Tracheophyta</taxon>
        <taxon>Spermatophyta</taxon>
        <taxon>Magnoliopsida</taxon>
        <taxon>Liliopsida</taxon>
        <taxon>Poales</taxon>
        <taxon>Poaceae</taxon>
        <taxon>PACMAD clade</taxon>
        <taxon>Arundinoideae</taxon>
        <taxon>Arundineae</taxon>
        <taxon>Arundo</taxon>
    </lineage>
</organism>
<reference evidence="1" key="1">
    <citation type="submission" date="2014-09" db="EMBL/GenBank/DDBJ databases">
        <authorList>
            <person name="Magalhaes I.L.F."/>
            <person name="Oliveira U."/>
            <person name="Santos F.R."/>
            <person name="Vidigal T.H.D.A."/>
            <person name="Brescovit A.D."/>
            <person name="Santos A.J."/>
        </authorList>
    </citation>
    <scope>NUCLEOTIDE SEQUENCE</scope>
    <source>
        <tissue evidence="1">Shoot tissue taken approximately 20 cm above the soil surface</tissue>
    </source>
</reference>
<dbReference type="AlphaFoldDB" id="A0A0A9F1B8"/>
<reference evidence="1" key="2">
    <citation type="journal article" date="2015" name="Data Brief">
        <title>Shoot transcriptome of the giant reed, Arundo donax.</title>
        <authorList>
            <person name="Barrero R.A."/>
            <person name="Guerrero F.D."/>
            <person name="Moolhuijzen P."/>
            <person name="Goolsby J.A."/>
            <person name="Tidwell J."/>
            <person name="Bellgard S.E."/>
            <person name="Bellgard M.I."/>
        </authorList>
    </citation>
    <scope>NUCLEOTIDE SEQUENCE</scope>
    <source>
        <tissue evidence="1">Shoot tissue taken approximately 20 cm above the soil surface</tissue>
    </source>
</reference>
<dbReference type="EMBL" id="GBRH01191061">
    <property type="protein sequence ID" value="JAE06835.1"/>
    <property type="molecule type" value="Transcribed_RNA"/>
</dbReference>
<name>A0A0A9F1B8_ARUDO</name>
<sequence length="34" mass="4221">MHAFNVLSNRFYQQKLHYPLMMIHRVQGKEVFTR</sequence>
<evidence type="ECO:0000313" key="1">
    <source>
        <dbReference type="EMBL" id="JAE06835.1"/>
    </source>
</evidence>